<dbReference type="KEGG" id="spzr:G5C33_00295"/>
<dbReference type="RefSeq" id="WP_165325383.1">
    <property type="nucleotide sequence ID" value="NZ_CP049109.1"/>
</dbReference>
<dbReference type="EMBL" id="CP049109">
    <property type="protein sequence ID" value="QIG78384.1"/>
    <property type="molecule type" value="Genomic_DNA"/>
</dbReference>
<protein>
    <submittedName>
        <fullName evidence="1">Uncharacterized protein</fullName>
    </submittedName>
</protein>
<reference evidence="1 2" key="1">
    <citation type="submission" date="2020-02" db="EMBL/GenBank/DDBJ databases">
        <authorList>
            <person name="Zheng R.K."/>
            <person name="Sun C.M."/>
        </authorList>
    </citation>
    <scope>NUCLEOTIDE SEQUENCE [LARGE SCALE GENOMIC DNA]</scope>
    <source>
        <strain evidence="2">zrk23</strain>
    </source>
</reference>
<dbReference type="AlphaFoldDB" id="A0A6G6Y0B1"/>
<sequence>MTKQSENVKPATDRPALEIEITEEMIEAGLDWLGQNEEVSSAYLVEGILLAGLGTLGFRDTENGYARAQNTDLQRAEAWLRQQGIQQR</sequence>
<organism evidence="1 2">
    <name type="scientific">Stakelama tenebrarum</name>
    <dbReference type="NCBI Taxonomy" id="2711215"/>
    <lineage>
        <taxon>Bacteria</taxon>
        <taxon>Pseudomonadati</taxon>
        <taxon>Pseudomonadota</taxon>
        <taxon>Alphaproteobacteria</taxon>
        <taxon>Sphingomonadales</taxon>
        <taxon>Sphingomonadaceae</taxon>
        <taxon>Stakelama</taxon>
    </lineage>
</organism>
<evidence type="ECO:0000313" key="2">
    <source>
        <dbReference type="Proteomes" id="UP000501568"/>
    </source>
</evidence>
<dbReference type="Proteomes" id="UP000501568">
    <property type="component" value="Chromosome"/>
</dbReference>
<accession>A0A6G6Y0B1</accession>
<evidence type="ECO:0000313" key="1">
    <source>
        <dbReference type="EMBL" id="QIG78384.1"/>
    </source>
</evidence>
<gene>
    <name evidence="1" type="ORF">G5C33_00295</name>
</gene>
<keyword evidence="2" id="KW-1185">Reference proteome</keyword>
<name>A0A6G6Y0B1_9SPHN</name>
<proteinExistence type="predicted"/>